<evidence type="ECO:0000313" key="1">
    <source>
        <dbReference type="EMBL" id="ORA13300.1"/>
    </source>
</evidence>
<accession>A0A1W9ZEC0</accession>
<reference evidence="1 2" key="1">
    <citation type="submission" date="2017-02" db="EMBL/GenBank/DDBJ databases">
        <title>The new phylogeny of genus Mycobacterium.</title>
        <authorList>
            <person name="Tortoli E."/>
            <person name="Trovato A."/>
            <person name="Cirillo D.M."/>
        </authorList>
    </citation>
    <scope>NUCLEOTIDE SEQUENCE [LARGE SCALE GENOMIC DNA]</scope>
    <source>
        <strain evidence="1 2">DSM 45057</strain>
    </source>
</reference>
<dbReference type="EMBL" id="MVHE01000064">
    <property type="protein sequence ID" value="ORA13300.1"/>
    <property type="molecule type" value="Genomic_DNA"/>
</dbReference>
<sequence>MRLVTESGLWSTGGAIAVSPLTAVLEVSGAVLSWTIDDPTEATEIAFTDIARADWLWRVVGEAGHVALVPAVQAAAGEPDGIDLTGVELVPGSIAPLRRLAVGHWLRRWWPASQRDGIAALDHALLDVEVALLTVAAQGFFTDDTLDSDVAALLAPHAVALTTHARADDPRIRQLVHAGAELADEIGVDGDGWTELTAALDNSSALDTLATGRQDNYSLAAGVDRSPRGSAAIARGVASINWGAVPPGIFDAAEDTVAWSVETAGPAVFAVVRADVIGPQPATGVTVQVRSGEVGGAGTLEADGRATVPMVDAQQRPITESAAWNHDWPATSVVIGADLSESRQTRDRVRSWVRTRLEHPPEDAYLAEILAAESAY</sequence>
<dbReference type="RefSeq" id="WP_083115741.1">
    <property type="nucleotide sequence ID" value="NZ_JACKTS010000040.1"/>
</dbReference>
<organism evidence="1 2">
    <name type="scientific">Mycobacterium angelicum</name>
    <dbReference type="NCBI Taxonomy" id="470074"/>
    <lineage>
        <taxon>Bacteria</taxon>
        <taxon>Bacillati</taxon>
        <taxon>Actinomycetota</taxon>
        <taxon>Actinomycetes</taxon>
        <taxon>Mycobacteriales</taxon>
        <taxon>Mycobacteriaceae</taxon>
        <taxon>Mycobacterium</taxon>
    </lineage>
</organism>
<dbReference type="Proteomes" id="UP000192284">
    <property type="component" value="Unassembled WGS sequence"/>
</dbReference>
<name>A0A1W9ZEC0_MYCAN</name>
<proteinExistence type="predicted"/>
<gene>
    <name evidence="1" type="ORF">BST12_23995</name>
</gene>
<keyword evidence="2" id="KW-1185">Reference proteome</keyword>
<comment type="caution">
    <text evidence="1">The sequence shown here is derived from an EMBL/GenBank/DDBJ whole genome shotgun (WGS) entry which is preliminary data.</text>
</comment>
<evidence type="ECO:0000313" key="2">
    <source>
        <dbReference type="Proteomes" id="UP000192284"/>
    </source>
</evidence>
<protein>
    <submittedName>
        <fullName evidence="1">Uncharacterized protein</fullName>
    </submittedName>
</protein>
<dbReference type="AlphaFoldDB" id="A0A1W9ZEC0"/>
<dbReference type="OrthoDB" id="5124265at2"/>